<organism evidence="1 2">
    <name type="scientific">Streptomyces djakartensis</name>
    <dbReference type="NCBI Taxonomy" id="68193"/>
    <lineage>
        <taxon>Bacteria</taxon>
        <taxon>Bacillati</taxon>
        <taxon>Actinomycetota</taxon>
        <taxon>Actinomycetes</taxon>
        <taxon>Kitasatosporales</taxon>
        <taxon>Streptomycetaceae</taxon>
        <taxon>Streptomyces</taxon>
    </lineage>
</organism>
<keyword evidence="2" id="KW-1185">Reference proteome</keyword>
<gene>
    <name evidence="1" type="ORF">GCM10010384_66290</name>
</gene>
<dbReference type="Proteomes" id="UP000653308">
    <property type="component" value="Unassembled WGS sequence"/>
</dbReference>
<name>A0ABQ3AI66_9ACTN</name>
<proteinExistence type="predicted"/>
<evidence type="ECO:0000313" key="1">
    <source>
        <dbReference type="EMBL" id="GGY51037.1"/>
    </source>
</evidence>
<sequence length="53" mass="5921">MSQLLLERHAGAPQATYSLSTALVGKNLDRNVILDAGWDSYAWKATVSAWWEQ</sequence>
<reference evidence="2" key="1">
    <citation type="journal article" date="2019" name="Int. J. Syst. Evol. Microbiol.">
        <title>The Global Catalogue of Microorganisms (GCM) 10K type strain sequencing project: providing services to taxonomists for standard genome sequencing and annotation.</title>
        <authorList>
            <consortium name="The Broad Institute Genomics Platform"/>
            <consortium name="The Broad Institute Genome Sequencing Center for Infectious Disease"/>
            <person name="Wu L."/>
            <person name="Ma J."/>
        </authorList>
    </citation>
    <scope>NUCLEOTIDE SEQUENCE [LARGE SCALE GENOMIC DNA]</scope>
    <source>
        <strain evidence="2">JCM 4957</strain>
    </source>
</reference>
<comment type="caution">
    <text evidence="1">The sequence shown here is derived from an EMBL/GenBank/DDBJ whole genome shotgun (WGS) entry which is preliminary data.</text>
</comment>
<evidence type="ECO:0000313" key="2">
    <source>
        <dbReference type="Proteomes" id="UP000653308"/>
    </source>
</evidence>
<protein>
    <submittedName>
        <fullName evidence="1">Uncharacterized protein</fullName>
    </submittedName>
</protein>
<accession>A0ABQ3AI66</accession>
<dbReference type="EMBL" id="BMWE01000034">
    <property type="protein sequence ID" value="GGY51037.1"/>
    <property type="molecule type" value="Genomic_DNA"/>
</dbReference>